<evidence type="ECO:0000313" key="4">
    <source>
        <dbReference type="Proteomes" id="UP000019141"/>
    </source>
</evidence>
<feature type="domain" description="Glycosyltransferase 2-like" evidence="2">
    <location>
        <begin position="7"/>
        <end position="169"/>
    </location>
</feature>
<protein>
    <recommendedName>
        <fullName evidence="2">Glycosyltransferase 2-like domain-containing protein</fullName>
    </recommendedName>
</protein>
<dbReference type="PANTHER" id="PTHR48090">
    <property type="entry name" value="UNDECAPRENYL-PHOSPHATE 4-DEOXY-4-FORMAMIDO-L-ARABINOSE TRANSFERASE-RELATED"/>
    <property type="match status" value="1"/>
</dbReference>
<accession>W4LUS8</accession>
<evidence type="ECO:0000259" key="2">
    <source>
        <dbReference type="Pfam" id="PF00535"/>
    </source>
</evidence>
<dbReference type="InterPro" id="IPR029044">
    <property type="entry name" value="Nucleotide-diphossugar_trans"/>
</dbReference>
<feature type="transmembrane region" description="Helical" evidence="1">
    <location>
        <begin position="232"/>
        <end position="257"/>
    </location>
</feature>
<feature type="transmembrane region" description="Helical" evidence="1">
    <location>
        <begin position="269"/>
        <end position="292"/>
    </location>
</feature>
<dbReference type="AlphaFoldDB" id="W4LUS8"/>
<dbReference type="SUPFAM" id="SSF53448">
    <property type="entry name" value="Nucleotide-diphospho-sugar transferases"/>
    <property type="match status" value="1"/>
</dbReference>
<dbReference type="PANTHER" id="PTHR48090:SF7">
    <property type="entry name" value="RFBJ PROTEIN"/>
    <property type="match status" value="1"/>
</dbReference>
<evidence type="ECO:0000313" key="3">
    <source>
        <dbReference type="EMBL" id="ETX01456.1"/>
    </source>
</evidence>
<dbReference type="InterPro" id="IPR001173">
    <property type="entry name" value="Glyco_trans_2-like"/>
</dbReference>
<keyword evidence="1" id="KW-1133">Transmembrane helix</keyword>
<keyword evidence="4" id="KW-1185">Reference proteome</keyword>
<dbReference type="InterPro" id="IPR050256">
    <property type="entry name" value="Glycosyltransferase_2"/>
</dbReference>
<keyword evidence="1" id="KW-0812">Transmembrane</keyword>
<dbReference type="EMBL" id="AZHW01000231">
    <property type="protein sequence ID" value="ETX01456.1"/>
    <property type="molecule type" value="Genomic_DNA"/>
</dbReference>
<dbReference type="CDD" id="cd04179">
    <property type="entry name" value="DPM_DPG-synthase_like"/>
    <property type="match status" value="1"/>
</dbReference>
<dbReference type="Proteomes" id="UP000019141">
    <property type="component" value="Unassembled WGS sequence"/>
</dbReference>
<proteinExistence type="predicted"/>
<keyword evidence="1" id="KW-0472">Membrane</keyword>
<dbReference type="Pfam" id="PF00535">
    <property type="entry name" value="Glycos_transf_2"/>
    <property type="match status" value="1"/>
</dbReference>
<organism evidence="3 4">
    <name type="scientific">Entotheonella factor</name>
    <dbReference type="NCBI Taxonomy" id="1429438"/>
    <lineage>
        <taxon>Bacteria</taxon>
        <taxon>Pseudomonadati</taxon>
        <taxon>Nitrospinota/Tectimicrobiota group</taxon>
        <taxon>Candidatus Tectimicrobiota</taxon>
        <taxon>Candidatus Entotheonellia</taxon>
        <taxon>Candidatus Entotheonellales</taxon>
        <taxon>Candidatus Entotheonellaceae</taxon>
        <taxon>Candidatus Entotheonella</taxon>
    </lineage>
</organism>
<dbReference type="HOGENOM" id="CLU_033536_7_4_7"/>
<dbReference type="PATRIC" id="fig|1429438.4.peg.1575"/>
<name>W4LUS8_ENTF1</name>
<evidence type="ECO:0000256" key="1">
    <source>
        <dbReference type="SAM" id="Phobius"/>
    </source>
</evidence>
<reference evidence="3 4" key="1">
    <citation type="journal article" date="2014" name="Nature">
        <title>An environmental bacterial taxon with a large and distinct metabolic repertoire.</title>
        <authorList>
            <person name="Wilson M.C."/>
            <person name="Mori T."/>
            <person name="Ruckert C."/>
            <person name="Uria A.R."/>
            <person name="Helf M.J."/>
            <person name="Takada K."/>
            <person name="Gernert C."/>
            <person name="Steffens U.A."/>
            <person name="Heycke N."/>
            <person name="Schmitt S."/>
            <person name="Rinke C."/>
            <person name="Helfrich E.J."/>
            <person name="Brachmann A.O."/>
            <person name="Gurgui C."/>
            <person name="Wakimoto T."/>
            <person name="Kracht M."/>
            <person name="Crusemann M."/>
            <person name="Hentschel U."/>
            <person name="Abe I."/>
            <person name="Matsunaga S."/>
            <person name="Kalinowski J."/>
            <person name="Takeyama H."/>
            <person name="Piel J."/>
        </authorList>
    </citation>
    <scope>NUCLEOTIDE SEQUENCE [LARGE SCALE GENOMIC DNA]</scope>
    <source>
        <strain evidence="4">TSY1</strain>
    </source>
</reference>
<gene>
    <name evidence="3" type="ORF">ETSY1_07315</name>
</gene>
<comment type="caution">
    <text evidence="3">The sequence shown here is derived from an EMBL/GenBank/DDBJ whole genome shotgun (WGS) entry which is preliminary data.</text>
</comment>
<dbReference type="Gene3D" id="3.90.550.10">
    <property type="entry name" value="Spore Coat Polysaccharide Biosynthesis Protein SpsA, Chain A"/>
    <property type="match status" value="1"/>
</dbReference>
<sequence length="323" mass="36407">MKLIIQIPCLNEEETLPKTIADLPKSIPGVDVVEFMVIDDGSTDRTVEVAKRLGVHHILRLGSNRGLATAFCRGMEYALAQGADLLVNTDGDNQYCGADIPKLIEPILMNEADLVIGCRPIVDHPEFGIVKKVLERLGSWTLRKISKTTVRDAPSGFRAFSRETCQRIFLHSRFSHCMETLIQAGRSGIRVASVDIRVNRKTRESRLFKSIPQYLKKSGATILWMFVLYRPLAFFSTLVCIPFSLAMILGFRFLYLVFWLTEPIPGRTYIPSLILLSVLALCSVILFALGILGEILRSQRRVSEEVLFMQRRIESARGQYTSI</sequence>